<evidence type="ECO:0000313" key="8">
    <source>
        <dbReference type="EMBL" id="AKJ70158.1"/>
    </source>
</evidence>
<dbReference type="PATRIC" id="fig|445709.3.peg.4203"/>
<organism evidence="8 9">
    <name type="scientific">Pandoraea thiooxydans</name>
    <dbReference type="NCBI Taxonomy" id="445709"/>
    <lineage>
        <taxon>Bacteria</taxon>
        <taxon>Pseudomonadati</taxon>
        <taxon>Pseudomonadota</taxon>
        <taxon>Betaproteobacteria</taxon>
        <taxon>Burkholderiales</taxon>
        <taxon>Burkholderiaceae</taxon>
        <taxon>Pandoraea</taxon>
    </lineage>
</organism>
<dbReference type="PROSITE" id="PS01096">
    <property type="entry name" value="PPIC_PPIASE_1"/>
    <property type="match status" value="1"/>
</dbReference>
<dbReference type="InterPro" id="IPR046357">
    <property type="entry name" value="PPIase_dom_sf"/>
</dbReference>
<dbReference type="InterPro" id="IPR050245">
    <property type="entry name" value="PrsA_foldase"/>
</dbReference>
<dbReference type="GO" id="GO:0003755">
    <property type="term" value="F:peptidyl-prolyl cis-trans isomerase activity"/>
    <property type="evidence" value="ECO:0007669"/>
    <property type="project" value="UniProtKB-KW"/>
</dbReference>
<dbReference type="EMBL" id="CP011568">
    <property type="protein sequence ID" value="AKJ70158.1"/>
    <property type="molecule type" value="Genomic_DNA"/>
</dbReference>
<dbReference type="AlphaFoldDB" id="A0A0G3ESV5"/>
<comment type="similarity">
    <text evidence="2">Belongs to the PpiC/parvulin rotamase family.</text>
</comment>
<dbReference type="KEGG" id="ptx:ABW99_20040"/>
<dbReference type="Pfam" id="PF00639">
    <property type="entry name" value="Rotamase"/>
    <property type="match status" value="1"/>
</dbReference>
<keyword evidence="9" id="KW-1185">Reference proteome</keyword>
<evidence type="ECO:0000256" key="4">
    <source>
        <dbReference type="ARBA" id="ARBA00023110"/>
    </source>
</evidence>
<dbReference type="PROSITE" id="PS50198">
    <property type="entry name" value="PPIC_PPIASE_2"/>
    <property type="match status" value="1"/>
</dbReference>
<gene>
    <name evidence="8" type="ORF">ABW99_20040</name>
</gene>
<dbReference type="InterPro" id="IPR023058">
    <property type="entry name" value="PPIase_PpiC_CS"/>
</dbReference>
<dbReference type="PANTHER" id="PTHR47245:SF2">
    <property type="entry name" value="PEPTIDYL-PROLYL CIS-TRANS ISOMERASE HP_0175-RELATED"/>
    <property type="match status" value="1"/>
</dbReference>
<reference evidence="9" key="1">
    <citation type="submission" date="2015-06" db="EMBL/GenBank/DDBJ databases">
        <authorList>
            <person name="Lim Y.L."/>
            <person name="Ee R."/>
            <person name="Yong D."/>
            <person name="How K.Y."/>
            <person name="Yin W.F."/>
            <person name="Chan K.G."/>
        </authorList>
    </citation>
    <scope>NUCLEOTIDE SEQUENCE [LARGE SCALE GENOMIC DNA]</scope>
    <source>
        <strain evidence="9">DSM 25325</strain>
    </source>
</reference>
<evidence type="ECO:0000259" key="7">
    <source>
        <dbReference type="PROSITE" id="PS50198"/>
    </source>
</evidence>
<dbReference type="PANTHER" id="PTHR47245">
    <property type="entry name" value="PEPTIDYLPROLYL ISOMERASE"/>
    <property type="match status" value="1"/>
</dbReference>
<evidence type="ECO:0000256" key="5">
    <source>
        <dbReference type="ARBA" id="ARBA00023235"/>
    </source>
</evidence>
<dbReference type="EC" id="5.2.1.8" evidence="3"/>
<evidence type="ECO:0000313" key="9">
    <source>
        <dbReference type="Proteomes" id="UP000036700"/>
    </source>
</evidence>
<feature type="domain" description="PpiC" evidence="7">
    <location>
        <begin position="104"/>
        <end position="204"/>
    </location>
</feature>
<dbReference type="InterPro" id="IPR027304">
    <property type="entry name" value="Trigger_fact/SurA_dom_sf"/>
</dbReference>
<dbReference type="OrthoDB" id="9769613at2"/>
<sequence length="260" mass="28402">MPEINVSRGTELAVNGVVIDARAIAEESLAHADQPDPEQAARRALVVQELLKQKALEAGLLSEAAALDDAAIDRLLAMECAMPEPSDEECLRYYTANQKKFRSPDVAFVRHILFAVTANAAMTQVRARAEQTHRELAQHPERFEELAKTLSNCPSGQVGGNLGQLTRGESVPEFEAAVFDSERTGLLPGLVNTRYGFHIVVVERRVPGATLPFDTVREAVGQYLAAHVRHQSIRQYLSLLVSAAELRGIAFDVQAGPLLQ</sequence>
<accession>A0A0G3ESV5</accession>
<proteinExistence type="inferred from homology"/>
<keyword evidence="4 6" id="KW-0697">Rotamase</keyword>
<evidence type="ECO:0000256" key="1">
    <source>
        <dbReference type="ARBA" id="ARBA00000971"/>
    </source>
</evidence>
<dbReference type="SUPFAM" id="SSF54534">
    <property type="entry name" value="FKBP-like"/>
    <property type="match status" value="1"/>
</dbReference>
<dbReference type="Gene3D" id="3.10.50.40">
    <property type="match status" value="1"/>
</dbReference>
<name>A0A0G3ESV5_9BURK</name>
<dbReference type="STRING" id="445709.ABW99_20040"/>
<evidence type="ECO:0000256" key="3">
    <source>
        <dbReference type="ARBA" id="ARBA00013194"/>
    </source>
</evidence>
<keyword evidence="5 6" id="KW-0413">Isomerase</keyword>
<dbReference type="InterPro" id="IPR000297">
    <property type="entry name" value="PPIase_PpiC"/>
</dbReference>
<dbReference type="RefSeq" id="WP_047216091.1">
    <property type="nucleotide sequence ID" value="NZ_CP011568.3"/>
</dbReference>
<evidence type="ECO:0000256" key="2">
    <source>
        <dbReference type="ARBA" id="ARBA00007656"/>
    </source>
</evidence>
<protein>
    <recommendedName>
        <fullName evidence="3">peptidylprolyl isomerase</fullName>
        <ecNumber evidence="3">5.2.1.8</ecNumber>
    </recommendedName>
</protein>
<comment type="catalytic activity">
    <reaction evidence="1">
        <text>[protein]-peptidylproline (omega=180) = [protein]-peptidylproline (omega=0)</text>
        <dbReference type="Rhea" id="RHEA:16237"/>
        <dbReference type="Rhea" id="RHEA-COMP:10747"/>
        <dbReference type="Rhea" id="RHEA-COMP:10748"/>
        <dbReference type="ChEBI" id="CHEBI:83833"/>
        <dbReference type="ChEBI" id="CHEBI:83834"/>
        <dbReference type="EC" id="5.2.1.8"/>
    </reaction>
</comment>
<dbReference type="Proteomes" id="UP000036700">
    <property type="component" value="Chromosome"/>
</dbReference>
<evidence type="ECO:0000256" key="6">
    <source>
        <dbReference type="PROSITE-ProRule" id="PRU00278"/>
    </source>
</evidence>
<dbReference type="SUPFAM" id="SSF109998">
    <property type="entry name" value="Triger factor/SurA peptide-binding domain-like"/>
    <property type="match status" value="1"/>
</dbReference>